<reference evidence="7 8" key="1">
    <citation type="submission" date="2020-10" db="EMBL/GenBank/DDBJ databases">
        <authorList>
            <person name="Peeters C."/>
        </authorList>
    </citation>
    <scope>NUCLEOTIDE SEQUENCE [LARGE SCALE GENOMIC DNA]</scope>
    <source>
        <strain evidence="7 8">LMG 27952</strain>
    </source>
</reference>
<gene>
    <name evidence="7" type="primary">mhbT_2</name>
    <name evidence="7" type="ORF">LMG27952_06867</name>
</gene>
<keyword evidence="3 5" id="KW-1133">Transmembrane helix</keyword>
<feature type="transmembrane region" description="Helical" evidence="5">
    <location>
        <begin position="23"/>
        <end position="43"/>
    </location>
</feature>
<dbReference type="PROSITE" id="PS00217">
    <property type="entry name" value="SUGAR_TRANSPORT_2"/>
    <property type="match status" value="1"/>
</dbReference>
<feature type="transmembrane region" description="Helical" evidence="5">
    <location>
        <begin position="177"/>
        <end position="197"/>
    </location>
</feature>
<dbReference type="Proteomes" id="UP000656319">
    <property type="component" value="Unassembled WGS sequence"/>
</dbReference>
<accession>A0ABM8P8Y1</accession>
<feature type="transmembrane region" description="Helical" evidence="5">
    <location>
        <begin position="88"/>
        <end position="108"/>
    </location>
</feature>
<keyword evidence="8" id="KW-1185">Reference proteome</keyword>
<dbReference type="CDD" id="cd17365">
    <property type="entry name" value="MFS_PcaK_like"/>
    <property type="match status" value="1"/>
</dbReference>
<dbReference type="InterPro" id="IPR020846">
    <property type="entry name" value="MFS_dom"/>
</dbReference>
<evidence type="ECO:0000256" key="2">
    <source>
        <dbReference type="ARBA" id="ARBA00022692"/>
    </source>
</evidence>
<sequence length="444" mass="47066">MSSIFDVDDLIDGQKLGWFNIRLLVYLFVVMLLDGYDIIAVGFAGPHLVKEWHVPPASLGPVFSASLIGILLGSLFFGFIGDRLGRKFALIASCISFGILTVFATTATSVPELIGLRFLAGVGIGGVLPNAIALTSEYSPKRYRATMVILMFSGNTFGASLPGLVSVMLVPRFGWQVLFWVGGILPLAIALLLVLALPESIRFLALDERRRARAIATLRRLMPHVAVPADAQLVTRLNDAGTTGTTRAFRFRQLFEGRLAKVTPLLWLTFALNLMVFYFINSWTPTLAMAAGVTPGTAAFGLSMFQVGGTLGGFALCRFVDRSGLKPLSALFFLCIPVVGLAGFTVVSSTFFVAGLFVVGFCVLGLQAGLNAMAGILYPTSCRANGVGHAFGLGRIGAVVGPLAGGALIGMHVSMQTMFMLAAIPVCLGAIACFALNRTAGEIA</sequence>
<proteinExistence type="predicted"/>
<feature type="transmembrane region" description="Helical" evidence="5">
    <location>
        <begin position="328"/>
        <end position="347"/>
    </location>
</feature>
<feature type="transmembrane region" description="Helical" evidence="5">
    <location>
        <begin position="147"/>
        <end position="171"/>
    </location>
</feature>
<protein>
    <submittedName>
        <fullName evidence="7">3-hydroxybenzoate transporter MhbT</fullName>
    </submittedName>
</protein>
<dbReference type="Pfam" id="PF07690">
    <property type="entry name" value="MFS_1"/>
    <property type="match status" value="1"/>
</dbReference>
<evidence type="ECO:0000256" key="1">
    <source>
        <dbReference type="ARBA" id="ARBA00004141"/>
    </source>
</evidence>
<keyword evidence="2 5" id="KW-0812">Transmembrane</keyword>
<comment type="subcellular location">
    <subcellularLocation>
        <location evidence="1">Membrane</location>
        <topology evidence="1">Multi-pass membrane protein</topology>
    </subcellularLocation>
</comment>
<evidence type="ECO:0000313" key="7">
    <source>
        <dbReference type="EMBL" id="CAD6559452.1"/>
    </source>
</evidence>
<dbReference type="PANTHER" id="PTHR23508">
    <property type="entry name" value="CARBOXYLIC ACID TRANSPORTER PROTEIN HOMOLOG"/>
    <property type="match status" value="1"/>
</dbReference>
<feature type="transmembrane region" description="Helical" evidence="5">
    <location>
        <begin position="390"/>
        <end position="411"/>
    </location>
</feature>
<feature type="transmembrane region" description="Helical" evidence="5">
    <location>
        <begin position="292"/>
        <end position="316"/>
    </location>
</feature>
<feature type="transmembrane region" description="Helical" evidence="5">
    <location>
        <begin position="353"/>
        <end position="378"/>
    </location>
</feature>
<dbReference type="Gene3D" id="1.20.1250.20">
    <property type="entry name" value="MFS general substrate transporter like domains"/>
    <property type="match status" value="1"/>
</dbReference>
<dbReference type="PROSITE" id="PS50850">
    <property type="entry name" value="MFS"/>
    <property type="match status" value="1"/>
</dbReference>
<evidence type="ECO:0000259" key="6">
    <source>
        <dbReference type="PROSITE" id="PS50850"/>
    </source>
</evidence>
<comment type="caution">
    <text evidence="7">The sequence shown here is derived from an EMBL/GenBank/DDBJ whole genome shotgun (WGS) entry which is preliminary data.</text>
</comment>
<dbReference type="InterPro" id="IPR036259">
    <property type="entry name" value="MFS_trans_sf"/>
</dbReference>
<feature type="transmembrane region" description="Helical" evidence="5">
    <location>
        <begin position="114"/>
        <end position="135"/>
    </location>
</feature>
<dbReference type="PANTHER" id="PTHR23508:SF10">
    <property type="entry name" value="CARBOXYLIC ACID TRANSPORTER PROTEIN HOMOLOG"/>
    <property type="match status" value="1"/>
</dbReference>
<feature type="transmembrane region" description="Helical" evidence="5">
    <location>
        <begin position="259"/>
        <end position="280"/>
    </location>
</feature>
<feature type="transmembrane region" description="Helical" evidence="5">
    <location>
        <begin position="63"/>
        <end position="81"/>
    </location>
</feature>
<organism evidence="7 8">
    <name type="scientific">Paraburkholderia hiiakae</name>
    <dbReference type="NCBI Taxonomy" id="1081782"/>
    <lineage>
        <taxon>Bacteria</taxon>
        <taxon>Pseudomonadati</taxon>
        <taxon>Pseudomonadota</taxon>
        <taxon>Betaproteobacteria</taxon>
        <taxon>Burkholderiales</taxon>
        <taxon>Burkholderiaceae</taxon>
        <taxon>Paraburkholderia</taxon>
    </lineage>
</organism>
<dbReference type="InterPro" id="IPR005829">
    <property type="entry name" value="Sugar_transporter_CS"/>
</dbReference>
<dbReference type="EMBL" id="CAJHCQ010000027">
    <property type="protein sequence ID" value="CAD6559452.1"/>
    <property type="molecule type" value="Genomic_DNA"/>
</dbReference>
<evidence type="ECO:0000256" key="3">
    <source>
        <dbReference type="ARBA" id="ARBA00022989"/>
    </source>
</evidence>
<dbReference type="RefSeq" id="WP_201700308.1">
    <property type="nucleotide sequence ID" value="NZ_CAJHCQ010000027.1"/>
</dbReference>
<name>A0ABM8P8Y1_9BURK</name>
<evidence type="ECO:0000256" key="5">
    <source>
        <dbReference type="SAM" id="Phobius"/>
    </source>
</evidence>
<dbReference type="SUPFAM" id="SSF103473">
    <property type="entry name" value="MFS general substrate transporter"/>
    <property type="match status" value="1"/>
</dbReference>
<evidence type="ECO:0000313" key="8">
    <source>
        <dbReference type="Proteomes" id="UP000656319"/>
    </source>
</evidence>
<evidence type="ECO:0000256" key="4">
    <source>
        <dbReference type="ARBA" id="ARBA00023136"/>
    </source>
</evidence>
<dbReference type="InterPro" id="IPR011701">
    <property type="entry name" value="MFS"/>
</dbReference>
<keyword evidence="4 5" id="KW-0472">Membrane</keyword>
<feature type="transmembrane region" description="Helical" evidence="5">
    <location>
        <begin position="417"/>
        <end position="436"/>
    </location>
</feature>
<feature type="domain" description="Major facilitator superfamily (MFS) profile" evidence="6">
    <location>
        <begin position="23"/>
        <end position="441"/>
    </location>
</feature>